<sequence length="186" mass="20278">MTNVDLPEALREQIGEARSKWGWFVAVGVLLVLFGLYAFYNVLAATIASVFVVGTMMLIAGIAEIIHAFYMRTWSHFLWLLLSGVLYAVAGFFAFYNPVFTSAILTLMLAISLIASGGLRVVFALGQKAKTNWGWMLAGGIITILAGLIIAVGWPVNSLWILGLFLAIDLTFQGWALIATGFALRK</sequence>
<dbReference type="GO" id="GO:0005886">
    <property type="term" value="C:plasma membrane"/>
    <property type="evidence" value="ECO:0007669"/>
    <property type="project" value="TreeGrafter"/>
</dbReference>
<dbReference type="EMBL" id="QURN01000002">
    <property type="protein sequence ID" value="RFC69044.1"/>
    <property type="molecule type" value="Genomic_DNA"/>
</dbReference>
<dbReference type="RefSeq" id="WP_116622343.1">
    <property type="nucleotide sequence ID" value="NZ_QURN01000002.1"/>
</dbReference>
<feature type="transmembrane region" description="Helical" evidence="1">
    <location>
        <begin position="102"/>
        <end position="123"/>
    </location>
</feature>
<keyword evidence="1" id="KW-0812">Transmembrane</keyword>
<proteinExistence type="predicted"/>
<keyword evidence="1" id="KW-1133">Transmembrane helix</keyword>
<gene>
    <name evidence="2" type="ORF">DY251_02780</name>
</gene>
<name>A0A371XJ17_9HYPH</name>
<evidence type="ECO:0000313" key="3">
    <source>
        <dbReference type="Proteomes" id="UP000262379"/>
    </source>
</evidence>
<accession>A0A371XJ17</accession>
<dbReference type="InterPro" id="IPR005325">
    <property type="entry name" value="DUF308_memb"/>
</dbReference>
<evidence type="ECO:0000313" key="2">
    <source>
        <dbReference type="EMBL" id="RFC69044.1"/>
    </source>
</evidence>
<dbReference type="Proteomes" id="UP000262379">
    <property type="component" value="Unassembled WGS sequence"/>
</dbReference>
<keyword evidence="1" id="KW-0472">Membrane</keyword>
<feature type="transmembrane region" description="Helical" evidence="1">
    <location>
        <begin position="160"/>
        <end position="184"/>
    </location>
</feature>
<evidence type="ECO:0000256" key="1">
    <source>
        <dbReference type="SAM" id="Phobius"/>
    </source>
</evidence>
<dbReference type="PANTHER" id="PTHR34989:SF1">
    <property type="entry name" value="PROTEIN HDED"/>
    <property type="match status" value="1"/>
</dbReference>
<dbReference type="AlphaFoldDB" id="A0A371XJ17"/>
<feature type="transmembrane region" description="Helical" evidence="1">
    <location>
        <begin position="21"/>
        <end position="40"/>
    </location>
</feature>
<dbReference type="InterPro" id="IPR052712">
    <property type="entry name" value="Acid_resist_chaperone_HdeD"/>
</dbReference>
<protein>
    <submittedName>
        <fullName evidence="2">HdeD family acid-resistance protein</fullName>
    </submittedName>
</protein>
<comment type="caution">
    <text evidence="2">The sequence shown here is derived from an EMBL/GenBank/DDBJ whole genome shotgun (WGS) entry which is preliminary data.</text>
</comment>
<dbReference type="PANTHER" id="PTHR34989">
    <property type="entry name" value="PROTEIN HDED"/>
    <property type="match status" value="1"/>
</dbReference>
<organism evidence="2 3">
    <name type="scientific">Mesorhizobium denitrificans</name>
    <dbReference type="NCBI Taxonomy" id="2294114"/>
    <lineage>
        <taxon>Bacteria</taxon>
        <taxon>Pseudomonadati</taxon>
        <taxon>Pseudomonadota</taxon>
        <taxon>Alphaproteobacteria</taxon>
        <taxon>Hyphomicrobiales</taxon>
        <taxon>Phyllobacteriaceae</taxon>
        <taxon>Mesorhizobium</taxon>
    </lineage>
</organism>
<reference evidence="3" key="1">
    <citation type="submission" date="2018-08" db="EMBL/GenBank/DDBJ databases">
        <authorList>
            <person name="Im W.T."/>
        </authorList>
    </citation>
    <scope>NUCLEOTIDE SEQUENCE [LARGE SCALE GENOMIC DNA]</scope>
    <source>
        <strain evidence="3">LA-28</strain>
    </source>
</reference>
<dbReference type="Pfam" id="PF03729">
    <property type="entry name" value="DUF308"/>
    <property type="match status" value="1"/>
</dbReference>
<feature type="transmembrane region" description="Helical" evidence="1">
    <location>
        <begin position="135"/>
        <end position="154"/>
    </location>
</feature>
<feature type="transmembrane region" description="Helical" evidence="1">
    <location>
        <begin position="46"/>
        <end position="70"/>
    </location>
</feature>
<keyword evidence="3" id="KW-1185">Reference proteome</keyword>
<feature type="transmembrane region" description="Helical" evidence="1">
    <location>
        <begin position="77"/>
        <end position="96"/>
    </location>
</feature>